<dbReference type="FunFam" id="1.20.120.220:FF:000002">
    <property type="entry name" value="ATP synthase subunit a"/>
    <property type="match status" value="1"/>
</dbReference>
<evidence type="ECO:0000256" key="6">
    <source>
        <dbReference type="ARBA" id="ARBA00022692"/>
    </source>
</evidence>
<protein>
    <recommendedName>
        <fullName evidence="12 13">ATP synthase subunit a</fullName>
    </recommendedName>
    <alternativeName>
        <fullName evidence="12">ATP synthase F0 sector subunit a</fullName>
    </alternativeName>
    <alternativeName>
        <fullName evidence="12">F-ATPase subunit 6</fullName>
    </alternativeName>
</protein>
<feature type="transmembrane region" description="Helical" evidence="12">
    <location>
        <begin position="246"/>
        <end position="268"/>
    </location>
</feature>
<name>A0A918DQH7_9GAMM</name>
<feature type="transmembrane region" description="Helical" evidence="12">
    <location>
        <begin position="218"/>
        <end position="239"/>
    </location>
</feature>
<dbReference type="PANTHER" id="PTHR42823:SF3">
    <property type="entry name" value="ATP SYNTHASE SUBUNIT A, CHLOROPLASTIC"/>
    <property type="match status" value="1"/>
</dbReference>
<sequence>MASGTVTSSEYISHHLTNLTFGNHPESGWGFAHSAQEAAEMGFWAINVDTMLWSVGLGIFFLWFFGKVAKSVTSGVPGNTQNFVETVIEFVDDNVKGIFHYKNPVIAPLALTIFVWIFLMNLMDLVPVDWLPYVAGQMGIHFMKVVPTTDVNATGGMAISVLALIIYYSIKQKGVGGFMKELSFQPLPKIFLPFNLFLEIVGLLAKPVSLALRLFGNMYAGEMIFILIALLPFWIQWLLSVPWAIFHILVITLQAFIFMVLTIVYLAMAHDDH</sequence>
<keyword evidence="15" id="KW-1185">Reference proteome</keyword>
<keyword evidence="10 12" id="KW-0472">Membrane</keyword>
<evidence type="ECO:0000256" key="8">
    <source>
        <dbReference type="ARBA" id="ARBA00022989"/>
    </source>
</evidence>
<dbReference type="Gene3D" id="1.20.120.220">
    <property type="entry name" value="ATP synthase, F0 complex, subunit A"/>
    <property type="match status" value="1"/>
</dbReference>
<dbReference type="Pfam" id="PF00119">
    <property type="entry name" value="ATP-synt_A"/>
    <property type="match status" value="1"/>
</dbReference>
<evidence type="ECO:0000256" key="7">
    <source>
        <dbReference type="ARBA" id="ARBA00022781"/>
    </source>
</evidence>
<evidence type="ECO:0000256" key="4">
    <source>
        <dbReference type="ARBA" id="ARBA00022475"/>
    </source>
</evidence>
<dbReference type="InterPro" id="IPR035908">
    <property type="entry name" value="F0_ATP_A_sf"/>
</dbReference>
<keyword evidence="3 12" id="KW-0813">Transport</keyword>
<evidence type="ECO:0000256" key="12">
    <source>
        <dbReference type="HAMAP-Rule" id="MF_01393"/>
    </source>
</evidence>
<keyword evidence="11 12" id="KW-0066">ATP synthesis</keyword>
<feature type="transmembrane region" description="Helical" evidence="12">
    <location>
        <begin position="151"/>
        <end position="170"/>
    </location>
</feature>
<dbReference type="GO" id="GO:0045259">
    <property type="term" value="C:proton-transporting ATP synthase complex"/>
    <property type="evidence" value="ECO:0007669"/>
    <property type="project" value="UniProtKB-KW"/>
</dbReference>
<feature type="transmembrane region" description="Helical" evidence="12">
    <location>
        <begin position="43"/>
        <end position="65"/>
    </location>
</feature>
<dbReference type="HAMAP" id="MF_01393">
    <property type="entry name" value="ATP_synth_a_bact"/>
    <property type="match status" value="1"/>
</dbReference>
<evidence type="ECO:0000256" key="11">
    <source>
        <dbReference type="ARBA" id="ARBA00023310"/>
    </source>
</evidence>
<evidence type="ECO:0000256" key="5">
    <source>
        <dbReference type="ARBA" id="ARBA00022547"/>
    </source>
</evidence>
<dbReference type="NCBIfam" id="TIGR01131">
    <property type="entry name" value="ATP_synt_6_or_A"/>
    <property type="match status" value="1"/>
</dbReference>
<dbReference type="RefSeq" id="WP_188858313.1">
    <property type="nucleotide sequence ID" value="NZ_BMLT01000002.1"/>
</dbReference>
<evidence type="ECO:0000256" key="3">
    <source>
        <dbReference type="ARBA" id="ARBA00022448"/>
    </source>
</evidence>
<evidence type="ECO:0000313" key="15">
    <source>
        <dbReference type="Proteomes" id="UP000599578"/>
    </source>
</evidence>
<dbReference type="NCBIfam" id="NF004477">
    <property type="entry name" value="PRK05815.1-1"/>
    <property type="match status" value="1"/>
</dbReference>
<proteinExistence type="inferred from homology"/>
<feature type="transmembrane region" description="Helical" evidence="12">
    <location>
        <begin position="105"/>
        <end position="123"/>
    </location>
</feature>
<gene>
    <name evidence="12 14" type="primary">atpB</name>
    <name evidence="14" type="ORF">GCM10011348_06670</name>
</gene>
<dbReference type="GO" id="GO:0042777">
    <property type="term" value="P:proton motive force-driven plasma membrane ATP synthesis"/>
    <property type="evidence" value="ECO:0007669"/>
    <property type="project" value="TreeGrafter"/>
</dbReference>
<keyword evidence="5 12" id="KW-0138">CF(0)</keyword>
<evidence type="ECO:0000256" key="9">
    <source>
        <dbReference type="ARBA" id="ARBA00023065"/>
    </source>
</evidence>
<keyword evidence="9 12" id="KW-0406">Ion transport</keyword>
<dbReference type="InterPro" id="IPR045082">
    <property type="entry name" value="ATP_syn_F0_a_bact/chloroplast"/>
</dbReference>
<keyword evidence="4 12" id="KW-1003">Cell membrane</keyword>
<comment type="caution">
    <text evidence="14">The sequence shown here is derived from an EMBL/GenBank/DDBJ whole genome shotgun (WGS) entry which is preliminary data.</text>
</comment>
<evidence type="ECO:0000313" key="14">
    <source>
        <dbReference type="EMBL" id="GGO77349.1"/>
    </source>
</evidence>
<evidence type="ECO:0000256" key="13">
    <source>
        <dbReference type="RuleBase" id="RU000483"/>
    </source>
</evidence>
<dbReference type="PANTHER" id="PTHR42823">
    <property type="entry name" value="ATP SYNTHASE SUBUNIT A, CHLOROPLASTIC"/>
    <property type="match status" value="1"/>
</dbReference>
<keyword evidence="6 12" id="KW-0812">Transmembrane</keyword>
<comment type="subcellular location">
    <subcellularLocation>
        <location evidence="12 13">Cell membrane</location>
        <topology evidence="12 13">Multi-pass membrane protein</topology>
    </subcellularLocation>
    <subcellularLocation>
        <location evidence="1">Membrane</location>
        <topology evidence="1">Multi-pass membrane protein</topology>
    </subcellularLocation>
</comment>
<organism evidence="14 15">
    <name type="scientific">Marinobacterium nitratireducens</name>
    <dbReference type="NCBI Taxonomy" id="518897"/>
    <lineage>
        <taxon>Bacteria</taxon>
        <taxon>Pseudomonadati</taxon>
        <taxon>Pseudomonadota</taxon>
        <taxon>Gammaproteobacteria</taxon>
        <taxon>Oceanospirillales</taxon>
        <taxon>Oceanospirillaceae</taxon>
        <taxon>Marinobacterium</taxon>
    </lineage>
</organism>
<dbReference type="InterPro" id="IPR023011">
    <property type="entry name" value="ATP_synth_F0_asu_AS"/>
</dbReference>
<dbReference type="InterPro" id="IPR000568">
    <property type="entry name" value="ATP_synth_F0_asu"/>
</dbReference>
<evidence type="ECO:0000256" key="2">
    <source>
        <dbReference type="ARBA" id="ARBA00006810"/>
    </source>
</evidence>
<dbReference type="CDD" id="cd00310">
    <property type="entry name" value="ATP-synt_Fo_a_6"/>
    <property type="match status" value="1"/>
</dbReference>
<keyword evidence="8 12" id="KW-1133">Transmembrane helix</keyword>
<reference evidence="14 15" key="1">
    <citation type="journal article" date="2014" name="Int. J. Syst. Evol. Microbiol.">
        <title>Complete genome sequence of Corynebacterium casei LMG S-19264T (=DSM 44701T), isolated from a smear-ripened cheese.</title>
        <authorList>
            <consortium name="US DOE Joint Genome Institute (JGI-PGF)"/>
            <person name="Walter F."/>
            <person name="Albersmeier A."/>
            <person name="Kalinowski J."/>
            <person name="Ruckert C."/>
        </authorList>
    </citation>
    <scope>NUCLEOTIDE SEQUENCE [LARGE SCALE GENOMIC DNA]</scope>
    <source>
        <strain evidence="14 15">CGMCC 1.7286</strain>
    </source>
</reference>
<dbReference type="SUPFAM" id="SSF81336">
    <property type="entry name" value="F1F0 ATP synthase subunit A"/>
    <property type="match status" value="1"/>
</dbReference>
<keyword evidence="7 12" id="KW-0375">Hydrogen ion transport</keyword>
<dbReference type="PRINTS" id="PR00123">
    <property type="entry name" value="ATPASEA"/>
</dbReference>
<evidence type="ECO:0000256" key="10">
    <source>
        <dbReference type="ARBA" id="ARBA00023136"/>
    </source>
</evidence>
<feature type="transmembrane region" description="Helical" evidence="12">
    <location>
        <begin position="190"/>
        <end position="212"/>
    </location>
</feature>
<dbReference type="AlphaFoldDB" id="A0A918DQH7"/>
<dbReference type="GO" id="GO:0005886">
    <property type="term" value="C:plasma membrane"/>
    <property type="evidence" value="ECO:0007669"/>
    <property type="project" value="UniProtKB-SubCell"/>
</dbReference>
<dbReference type="Proteomes" id="UP000599578">
    <property type="component" value="Unassembled WGS sequence"/>
</dbReference>
<dbReference type="PROSITE" id="PS00449">
    <property type="entry name" value="ATPASE_A"/>
    <property type="match status" value="1"/>
</dbReference>
<comment type="function">
    <text evidence="12 13">Key component of the proton channel; it plays a direct role in the translocation of protons across the membrane.</text>
</comment>
<evidence type="ECO:0000256" key="1">
    <source>
        <dbReference type="ARBA" id="ARBA00004141"/>
    </source>
</evidence>
<comment type="similarity">
    <text evidence="2 12 13">Belongs to the ATPase A chain family.</text>
</comment>
<accession>A0A918DQH7</accession>
<dbReference type="EMBL" id="BMLT01000002">
    <property type="protein sequence ID" value="GGO77349.1"/>
    <property type="molecule type" value="Genomic_DNA"/>
</dbReference>
<dbReference type="GO" id="GO:0046933">
    <property type="term" value="F:proton-transporting ATP synthase activity, rotational mechanism"/>
    <property type="evidence" value="ECO:0007669"/>
    <property type="project" value="UniProtKB-UniRule"/>
</dbReference>